<evidence type="ECO:0000313" key="11">
    <source>
        <dbReference type="EMBL" id="MBB6676298.1"/>
    </source>
</evidence>
<feature type="domain" description="Carrier" evidence="10">
    <location>
        <begin position="8"/>
        <end position="83"/>
    </location>
</feature>
<keyword evidence="7" id="KW-0963">Cytoplasm</keyword>
<comment type="pathway">
    <text evidence="7 9">Lipid metabolism; fatty acid biosynthesis.</text>
</comment>
<keyword evidence="1 7" id="KW-0596">Phosphopantetheine</keyword>
<reference evidence="11 12" key="1">
    <citation type="submission" date="2020-08" db="EMBL/GenBank/DDBJ databases">
        <title>Cohnella phylogeny.</title>
        <authorList>
            <person name="Dunlap C."/>
        </authorList>
    </citation>
    <scope>NUCLEOTIDE SEQUENCE [LARGE SCALE GENOMIC DNA]</scope>
    <source>
        <strain evidence="11 12">DSM 103658</strain>
    </source>
</reference>
<evidence type="ECO:0000256" key="4">
    <source>
        <dbReference type="ARBA" id="ARBA00022832"/>
    </source>
</evidence>
<organism evidence="11 12">
    <name type="scientific">Cohnella lubricantis</name>
    <dbReference type="NCBI Taxonomy" id="2163172"/>
    <lineage>
        <taxon>Bacteria</taxon>
        <taxon>Bacillati</taxon>
        <taxon>Bacillota</taxon>
        <taxon>Bacilli</taxon>
        <taxon>Bacillales</taxon>
        <taxon>Paenibacillaceae</taxon>
        <taxon>Cohnella</taxon>
    </lineage>
</organism>
<dbReference type="PROSITE" id="PS50075">
    <property type="entry name" value="CARRIER"/>
    <property type="match status" value="1"/>
</dbReference>
<name>A0A841TA70_9BACL</name>
<protein>
    <recommendedName>
        <fullName evidence="7 8">Acyl carrier protein</fullName>
        <shortName evidence="7">ACP</shortName>
    </recommendedName>
</protein>
<dbReference type="NCBIfam" id="NF002150">
    <property type="entry name" value="PRK00982.1-4"/>
    <property type="match status" value="1"/>
</dbReference>
<dbReference type="GO" id="GO:0016020">
    <property type="term" value="C:membrane"/>
    <property type="evidence" value="ECO:0007669"/>
    <property type="project" value="GOC"/>
</dbReference>
<dbReference type="PANTHER" id="PTHR20863">
    <property type="entry name" value="ACYL CARRIER PROTEIN"/>
    <property type="match status" value="1"/>
</dbReference>
<evidence type="ECO:0000256" key="6">
    <source>
        <dbReference type="ARBA" id="ARBA00023160"/>
    </source>
</evidence>
<gene>
    <name evidence="7 11" type="primary">acpP</name>
    <name evidence="11" type="ORF">H4Q31_03050</name>
</gene>
<evidence type="ECO:0000256" key="8">
    <source>
        <dbReference type="NCBIfam" id="TIGR00517"/>
    </source>
</evidence>
<dbReference type="Gene3D" id="1.10.1200.10">
    <property type="entry name" value="ACP-like"/>
    <property type="match status" value="1"/>
</dbReference>
<evidence type="ECO:0000256" key="5">
    <source>
        <dbReference type="ARBA" id="ARBA00023098"/>
    </source>
</evidence>
<dbReference type="AlphaFoldDB" id="A0A841TA70"/>
<dbReference type="GO" id="GO:0031177">
    <property type="term" value="F:phosphopantetheine binding"/>
    <property type="evidence" value="ECO:0007669"/>
    <property type="project" value="InterPro"/>
</dbReference>
<comment type="subcellular location">
    <subcellularLocation>
        <location evidence="7">Cytoplasm</location>
    </subcellularLocation>
</comment>
<dbReference type="Pfam" id="PF00550">
    <property type="entry name" value="PP-binding"/>
    <property type="match status" value="1"/>
</dbReference>
<dbReference type="NCBIfam" id="TIGR00517">
    <property type="entry name" value="acyl_carrier"/>
    <property type="match status" value="1"/>
</dbReference>
<dbReference type="GO" id="GO:0005829">
    <property type="term" value="C:cytosol"/>
    <property type="evidence" value="ECO:0007669"/>
    <property type="project" value="TreeGrafter"/>
</dbReference>
<keyword evidence="3 7" id="KW-0597">Phosphoprotein</keyword>
<dbReference type="UniPathway" id="UPA00094"/>
<dbReference type="SMART" id="SM00823">
    <property type="entry name" value="PKS_PP"/>
    <property type="match status" value="1"/>
</dbReference>
<sequence>MPEQWSKEQIEEKVKQLVHEQLRVEPADIRDDADFVDDYGADSLDLTELVISLEDEFSVRVPESEMKRLNSVGAVVGFLAEQQSK</sequence>
<keyword evidence="2 7" id="KW-0444">Lipid biosynthesis</keyword>
<evidence type="ECO:0000259" key="10">
    <source>
        <dbReference type="PROSITE" id="PS50075"/>
    </source>
</evidence>
<dbReference type="InterPro" id="IPR009081">
    <property type="entry name" value="PP-bd_ACP"/>
</dbReference>
<keyword evidence="5 7" id="KW-0443">Lipid metabolism</keyword>
<keyword evidence="12" id="KW-1185">Reference proteome</keyword>
<comment type="function">
    <text evidence="7 9">Carrier of the growing fatty acid chain in fatty acid biosynthesis.</text>
</comment>
<evidence type="ECO:0000256" key="2">
    <source>
        <dbReference type="ARBA" id="ARBA00022516"/>
    </source>
</evidence>
<comment type="PTM">
    <text evidence="9">4'-phosphopantetheine is transferred from CoA to a specific serine of apo-ACP by acpS.</text>
</comment>
<dbReference type="HAMAP" id="MF_01217">
    <property type="entry name" value="Acyl_carrier"/>
    <property type="match status" value="1"/>
</dbReference>
<evidence type="ECO:0000256" key="7">
    <source>
        <dbReference type="HAMAP-Rule" id="MF_01217"/>
    </source>
</evidence>
<dbReference type="EMBL" id="JACJVN010000014">
    <property type="protein sequence ID" value="MBB6676298.1"/>
    <property type="molecule type" value="Genomic_DNA"/>
</dbReference>
<keyword evidence="4 7" id="KW-0276">Fatty acid metabolism</keyword>
<comment type="PTM">
    <text evidence="7">4'-phosphopantetheine is transferred from CoA to a specific serine of apo-ACP by AcpS. This modification is essential for activity because fatty acids are bound in thioester linkage to the sulfhydryl of the prosthetic group.</text>
</comment>
<proteinExistence type="inferred from homology"/>
<comment type="caution">
    <text evidence="11">The sequence shown here is derived from an EMBL/GenBank/DDBJ whole genome shotgun (WGS) entry which is preliminary data.</text>
</comment>
<dbReference type="NCBIfam" id="NF002148">
    <property type="entry name" value="PRK00982.1-2"/>
    <property type="match status" value="1"/>
</dbReference>
<evidence type="ECO:0000256" key="3">
    <source>
        <dbReference type="ARBA" id="ARBA00022553"/>
    </source>
</evidence>
<keyword evidence="6 7" id="KW-0275">Fatty acid biosynthesis</keyword>
<comment type="similarity">
    <text evidence="7">Belongs to the acyl carrier protein (ACP) family.</text>
</comment>
<dbReference type="InterPro" id="IPR036736">
    <property type="entry name" value="ACP-like_sf"/>
</dbReference>
<dbReference type="InterPro" id="IPR003231">
    <property type="entry name" value="ACP"/>
</dbReference>
<dbReference type="SUPFAM" id="SSF47336">
    <property type="entry name" value="ACP-like"/>
    <property type="match status" value="1"/>
</dbReference>
<dbReference type="PANTHER" id="PTHR20863:SF76">
    <property type="entry name" value="CARRIER DOMAIN-CONTAINING PROTEIN"/>
    <property type="match status" value="1"/>
</dbReference>
<dbReference type="InterPro" id="IPR020806">
    <property type="entry name" value="PKS_PP-bd"/>
</dbReference>
<dbReference type="GO" id="GO:0000035">
    <property type="term" value="F:acyl binding"/>
    <property type="evidence" value="ECO:0007669"/>
    <property type="project" value="TreeGrafter"/>
</dbReference>
<evidence type="ECO:0000313" key="12">
    <source>
        <dbReference type="Proteomes" id="UP000574133"/>
    </source>
</evidence>
<dbReference type="RefSeq" id="WP_185177593.1">
    <property type="nucleotide sequence ID" value="NZ_CBCSEP010000018.1"/>
</dbReference>
<evidence type="ECO:0000256" key="9">
    <source>
        <dbReference type="RuleBase" id="RU003545"/>
    </source>
</evidence>
<dbReference type="Proteomes" id="UP000574133">
    <property type="component" value="Unassembled WGS sequence"/>
</dbReference>
<dbReference type="GO" id="GO:0000036">
    <property type="term" value="F:acyl carrier activity"/>
    <property type="evidence" value="ECO:0007669"/>
    <property type="project" value="UniProtKB-UniRule"/>
</dbReference>
<feature type="modified residue" description="O-(pantetheine 4'-phosphoryl)serine" evidence="7">
    <location>
        <position position="43"/>
    </location>
</feature>
<accession>A0A841TA70</accession>
<evidence type="ECO:0000256" key="1">
    <source>
        <dbReference type="ARBA" id="ARBA00022450"/>
    </source>
</evidence>
<dbReference type="GO" id="GO:0009245">
    <property type="term" value="P:lipid A biosynthetic process"/>
    <property type="evidence" value="ECO:0007669"/>
    <property type="project" value="TreeGrafter"/>
</dbReference>